<reference evidence="3" key="2">
    <citation type="journal article" date="2013" name="Nat. Commun.">
        <title>Genome of the Chinese tree shrew.</title>
        <authorList>
            <person name="Fan Y."/>
            <person name="Huang Z.Y."/>
            <person name="Cao C.C."/>
            <person name="Chen C.S."/>
            <person name="Chen Y.X."/>
            <person name="Fan D.D."/>
            <person name="He J."/>
            <person name="Hou H.L."/>
            <person name="Hu L."/>
            <person name="Hu X.T."/>
            <person name="Jiang X.T."/>
            <person name="Lai R."/>
            <person name="Lang Y.S."/>
            <person name="Liang B."/>
            <person name="Liao S.G."/>
            <person name="Mu D."/>
            <person name="Ma Y.Y."/>
            <person name="Niu Y.Y."/>
            <person name="Sun X.Q."/>
            <person name="Xia J.Q."/>
            <person name="Xiao J."/>
            <person name="Xiong Z.Q."/>
            <person name="Xu L."/>
            <person name="Yang L."/>
            <person name="Zhang Y."/>
            <person name="Zhao W."/>
            <person name="Zhao X.D."/>
            <person name="Zheng Y.T."/>
            <person name="Zhou J.M."/>
            <person name="Zhu Y.B."/>
            <person name="Zhang G.J."/>
            <person name="Wang J."/>
            <person name="Yao Y.G."/>
        </authorList>
    </citation>
    <scope>NUCLEOTIDE SEQUENCE [LARGE SCALE GENOMIC DNA]</scope>
</reference>
<name>L9KMH7_TUPCH</name>
<dbReference type="Proteomes" id="UP000011518">
    <property type="component" value="Unassembled WGS sequence"/>
</dbReference>
<evidence type="ECO:0000313" key="3">
    <source>
        <dbReference type="Proteomes" id="UP000011518"/>
    </source>
</evidence>
<accession>L9KMH7</accession>
<proteinExistence type="predicted"/>
<feature type="compositionally biased region" description="Basic and acidic residues" evidence="1">
    <location>
        <begin position="83"/>
        <end position="98"/>
    </location>
</feature>
<keyword evidence="3" id="KW-1185">Reference proteome</keyword>
<organism evidence="2 3">
    <name type="scientific">Tupaia chinensis</name>
    <name type="common">Chinese tree shrew</name>
    <name type="synonym">Tupaia belangeri chinensis</name>
    <dbReference type="NCBI Taxonomy" id="246437"/>
    <lineage>
        <taxon>Eukaryota</taxon>
        <taxon>Metazoa</taxon>
        <taxon>Chordata</taxon>
        <taxon>Craniata</taxon>
        <taxon>Vertebrata</taxon>
        <taxon>Euteleostomi</taxon>
        <taxon>Mammalia</taxon>
        <taxon>Eutheria</taxon>
        <taxon>Euarchontoglires</taxon>
        <taxon>Scandentia</taxon>
        <taxon>Tupaiidae</taxon>
        <taxon>Tupaia</taxon>
    </lineage>
</organism>
<dbReference type="EMBL" id="KB320826">
    <property type="protein sequence ID" value="ELW62347.1"/>
    <property type="molecule type" value="Genomic_DNA"/>
</dbReference>
<protein>
    <submittedName>
        <fullName evidence="2">Uncharacterized protein</fullName>
    </submittedName>
</protein>
<feature type="region of interest" description="Disordered" evidence="1">
    <location>
        <begin position="74"/>
        <end position="118"/>
    </location>
</feature>
<sequence length="216" mass="22904">MPLGPEHPEEPTFDVVFSKHSCCLLDLNHESSCPSAEPPAAGEGGDGLLAIRLLSSPSVSGDISRDKLLKGGGQLLPLGSRCSHTEPPRDTDNTRDPRWGISLRPGGPGSGPAGGVSQQMQVGTMALPSTVLDKPGVPLAPMQDPVHPRVTIRPQDQTDSRGCALQGSPCRRHTKTVVPGPSALLWEAQTERLSETIVPSCWVLRPGRGHSQRLCL</sequence>
<evidence type="ECO:0000256" key="1">
    <source>
        <dbReference type="SAM" id="MobiDB-lite"/>
    </source>
</evidence>
<dbReference type="InParanoid" id="L9KMH7"/>
<feature type="region of interest" description="Disordered" evidence="1">
    <location>
        <begin position="141"/>
        <end position="164"/>
    </location>
</feature>
<dbReference type="AlphaFoldDB" id="L9KMH7"/>
<gene>
    <name evidence="2" type="ORF">TREES_T100021500</name>
</gene>
<evidence type="ECO:0000313" key="2">
    <source>
        <dbReference type="EMBL" id="ELW62347.1"/>
    </source>
</evidence>
<reference evidence="3" key="1">
    <citation type="submission" date="2012-07" db="EMBL/GenBank/DDBJ databases">
        <title>Genome of the Chinese tree shrew, a rising model animal genetically related to primates.</title>
        <authorList>
            <person name="Zhang G."/>
            <person name="Fan Y."/>
            <person name="Yao Y."/>
            <person name="Huang Z."/>
        </authorList>
    </citation>
    <scope>NUCLEOTIDE SEQUENCE [LARGE SCALE GENOMIC DNA]</scope>
</reference>